<feature type="transmembrane region" description="Helical" evidence="1">
    <location>
        <begin position="41"/>
        <end position="58"/>
    </location>
</feature>
<dbReference type="RefSeq" id="WP_380167016.1">
    <property type="nucleotide sequence ID" value="NZ_JBHTNU010000020.1"/>
</dbReference>
<accession>A0ABW4CE12</accession>
<feature type="transmembrane region" description="Helical" evidence="1">
    <location>
        <begin position="154"/>
        <end position="179"/>
    </location>
</feature>
<name>A0ABW4CE12_9BACL</name>
<evidence type="ECO:0000313" key="3">
    <source>
        <dbReference type="Proteomes" id="UP001597282"/>
    </source>
</evidence>
<keyword evidence="1" id="KW-0812">Transmembrane</keyword>
<comment type="caution">
    <text evidence="2">The sequence shown here is derived from an EMBL/GenBank/DDBJ whole genome shotgun (WGS) entry which is preliminary data.</text>
</comment>
<feature type="transmembrane region" description="Helical" evidence="1">
    <location>
        <begin position="199"/>
        <end position="221"/>
    </location>
</feature>
<gene>
    <name evidence="2" type="ORF">ACFQ4Y_15275</name>
</gene>
<keyword evidence="1" id="KW-1133">Transmembrane helix</keyword>
<dbReference type="EMBL" id="JBHTNU010000020">
    <property type="protein sequence ID" value="MFD1428268.1"/>
    <property type="molecule type" value="Genomic_DNA"/>
</dbReference>
<organism evidence="2 3">
    <name type="scientific">Kroppenstedtia sanguinis</name>
    <dbReference type="NCBI Taxonomy" id="1380684"/>
    <lineage>
        <taxon>Bacteria</taxon>
        <taxon>Bacillati</taxon>
        <taxon>Bacillota</taxon>
        <taxon>Bacilli</taxon>
        <taxon>Bacillales</taxon>
        <taxon>Thermoactinomycetaceae</taxon>
        <taxon>Kroppenstedtia</taxon>
    </lineage>
</organism>
<keyword evidence="1" id="KW-0472">Membrane</keyword>
<sequence>MNQVNQDFETPEPARVLNPWFSMWLRPRQTVRQIMWTQSHSYHWIWLLLLLVGADFLLDNASGQDLGDRLPISLIFVFSFILGPIPAAILWAVFTLLVMLSGKILGGKATFKEVSLATGWGLVPVAWGLLLWVPELILFGDSLFMKDMPGVDGILASLLLLFFLFMEFVLQGWSAVIIVGSVAEVYGFSNLKGLGTCALAAFFMSIPYLLILLIAAIILLVSMVS</sequence>
<proteinExistence type="predicted"/>
<protein>
    <recommendedName>
        <fullName evidence="4">Yip1 domain-containing protein</fullName>
    </recommendedName>
</protein>
<feature type="transmembrane region" description="Helical" evidence="1">
    <location>
        <begin position="70"/>
        <end position="94"/>
    </location>
</feature>
<dbReference type="Proteomes" id="UP001597282">
    <property type="component" value="Unassembled WGS sequence"/>
</dbReference>
<reference evidence="3" key="1">
    <citation type="journal article" date="2019" name="Int. J. Syst. Evol. Microbiol.">
        <title>The Global Catalogue of Microorganisms (GCM) 10K type strain sequencing project: providing services to taxonomists for standard genome sequencing and annotation.</title>
        <authorList>
            <consortium name="The Broad Institute Genomics Platform"/>
            <consortium name="The Broad Institute Genome Sequencing Center for Infectious Disease"/>
            <person name="Wu L."/>
            <person name="Ma J."/>
        </authorList>
    </citation>
    <scope>NUCLEOTIDE SEQUENCE [LARGE SCALE GENOMIC DNA]</scope>
    <source>
        <strain evidence="3">S1</strain>
    </source>
</reference>
<feature type="transmembrane region" description="Helical" evidence="1">
    <location>
        <begin position="114"/>
        <end position="133"/>
    </location>
</feature>
<evidence type="ECO:0000256" key="1">
    <source>
        <dbReference type="SAM" id="Phobius"/>
    </source>
</evidence>
<evidence type="ECO:0000313" key="2">
    <source>
        <dbReference type="EMBL" id="MFD1428268.1"/>
    </source>
</evidence>
<evidence type="ECO:0008006" key="4">
    <source>
        <dbReference type="Google" id="ProtNLM"/>
    </source>
</evidence>
<keyword evidence="3" id="KW-1185">Reference proteome</keyword>